<evidence type="ECO:0000313" key="17">
    <source>
        <dbReference type="EMBL" id="OZC12209.1"/>
    </source>
</evidence>
<comment type="similarity">
    <text evidence="3">Belongs to the NUF2 family.</text>
</comment>
<keyword evidence="5" id="KW-0132">Cell division</keyword>
<dbReference type="InterPro" id="IPR006561">
    <property type="entry name" value="DZF_dom"/>
</dbReference>
<evidence type="ECO:0000313" key="18">
    <source>
        <dbReference type="Proteomes" id="UP000242913"/>
    </source>
</evidence>
<reference evidence="17 18" key="1">
    <citation type="submission" date="2015-12" db="EMBL/GenBank/DDBJ databases">
        <title>Draft genome of the nematode, Onchocerca flexuosa.</title>
        <authorList>
            <person name="Mitreva M."/>
        </authorList>
    </citation>
    <scope>NUCLEOTIDE SEQUENCE [LARGE SCALE GENOMIC DNA]</scope>
    <source>
        <strain evidence="17">Red Deer</strain>
    </source>
</reference>
<dbReference type="GO" id="GO:0003725">
    <property type="term" value="F:double-stranded RNA binding"/>
    <property type="evidence" value="ECO:0007669"/>
    <property type="project" value="TreeGrafter"/>
</dbReference>
<evidence type="ECO:0000256" key="1">
    <source>
        <dbReference type="ARBA" id="ARBA00004123"/>
    </source>
</evidence>
<dbReference type="SUPFAM" id="SSF81301">
    <property type="entry name" value="Nucleotidyltransferase"/>
    <property type="match status" value="1"/>
</dbReference>
<feature type="domain" description="DZF" evidence="16">
    <location>
        <begin position="35"/>
        <end position="387"/>
    </location>
</feature>
<protein>
    <recommendedName>
        <fullName evidence="16">DZF domain-containing protein</fullName>
    </recommendedName>
</protein>
<dbReference type="InterPro" id="IPR043519">
    <property type="entry name" value="NT_sf"/>
</dbReference>
<sequence length="917" mass="104492">MRFRGWGRRGPAPLFPPLYGPPPGAAPTGPVFACRPMSFDLALCEASFPRIKELDDTDLAQAITKRHQEITPTPIEQTAVLGLISKIKAAIEKISAAPDLLPSVTVEEFREVGSFRKGTMLAGHNVADIVVVLRSLPTAFISTIANICSVEAVSALGQKIVEELKANDKEVYGCISRDFGCELAGPNAVVRLLVTTVPSNAKLLEPDLHLKESIMISHMAALRHARWFEENASNPTIKILIRIMKDIRNRFDQLKDLSVWNIELISHYAVVNTASQQPLSASQAFRRFFQLLAAGLLLPTSPALSDPCEQARRIHQSLTYEQMDQLCSSSQTLLRIICHGGYKHVLGLETSKSGLVTDMTFWGDVIVTPLEAAYVDKVMEPMYEDEISVVQNIMAQRRMSSLAGPFELMMPKSLDLNAITDALNRMFPSLQLCPARIQKPTTELMCNVYQHITQYIMDIPDAIYATPPFAFNNDMDLFTHAYPKLIIFQALSAIVEDISSNEIQFSYLDLVAPEPGPTRILLSTLINFIEFTTNAITKANDIFNSVDRRRGELESKRLNVIDLNNEVQRLCNEVANRKHLENEVETQSEAKRLTFQNDVIDRDIVNSPDRLNADLNELTKYLENIQKEISVERLVHRRFAFVNLIELFIFSRKKWEYKEKQKTRIIIARSIEHVMEILNKLRERQKEGTIIEETVAGAEEQRDEAKESCMNIKEKLTKEENKLLEMEKEFEKEELLQNKSLKDIKEHLATLNEYVFVFFFFSFFFPFDFDAFRCTFGLYLFIISLNRFIRERTVISYTMKHSADKNIGKSSLRQVKNIRRRMQDFDKENVEVQREIGKTKNEIVALNRATNADIRNLATRLDEALDKYLDVEKLYEEDCSRMDNLATHLITMLNASDDDILLDTSLSTSIFSEGNVS</sequence>
<evidence type="ECO:0000256" key="5">
    <source>
        <dbReference type="ARBA" id="ARBA00022618"/>
    </source>
</evidence>
<keyword evidence="6" id="KW-0498">Mitosis</keyword>
<dbReference type="Pfam" id="PF03800">
    <property type="entry name" value="Nuf2"/>
    <property type="match status" value="1"/>
</dbReference>
<name>A0A238C437_9BILA</name>
<dbReference type="Gene3D" id="3.30.460.10">
    <property type="entry name" value="Beta Polymerase, domain 2"/>
    <property type="match status" value="1"/>
</dbReference>
<dbReference type="Gene3D" id="1.10.418.60">
    <property type="entry name" value="Ncd80 complex, Nuf2 subunit"/>
    <property type="match status" value="1"/>
</dbReference>
<keyword evidence="13" id="KW-0131">Cell cycle</keyword>
<dbReference type="GO" id="GO:0071013">
    <property type="term" value="C:catalytic step 2 spliceosome"/>
    <property type="evidence" value="ECO:0007669"/>
    <property type="project" value="TreeGrafter"/>
</dbReference>
<dbReference type="GO" id="GO:0003677">
    <property type="term" value="F:DNA binding"/>
    <property type="evidence" value="ECO:0007669"/>
    <property type="project" value="UniProtKB-KW"/>
</dbReference>
<evidence type="ECO:0000259" key="16">
    <source>
        <dbReference type="PROSITE" id="PS51703"/>
    </source>
</evidence>
<dbReference type="PROSITE" id="PS51703">
    <property type="entry name" value="DZF"/>
    <property type="match status" value="1"/>
</dbReference>
<dbReference type="GO" id="GO:0031262">
    <property type="term" value="C:Ndc80 complex"/>
    <property type="evidence" value="ECO:0007669"/>
    <property type="project" value="InterPro"/>
</dbReference>
<dbReference type="PANTHER" id="PTHR46447">
    <property type="entry name" value="INTERLEUKIN ENHANCER-BINDING FACTOR"/>
    <property type="match status" value="1"/>
</dbReference>
<dbReference type="InterPro" id="IPR049401">
    <property type="entry name" value="DZF_dom_N"/>
</dbReference>
<dbReference type="Proteomes" id="UP000242913">
    <property type="component" value="Unassembled WGS sequence"/>
</dbReference>
<dbReference type="EMBL" id="KZ269978">
    <property type="protein sequence ID" value="OZC12209.1"/>
    <property type="molecule type" value="Genomic_DNA"/>
</dbReference>
<evidence type="ECO:0000256" key="3">
    <source>
        <dbReference type="ARBA" id="ARBA00005498"/>
    </source>
</evidence>
<dbReference type="InterPro" id="IPR038275">
    <property type="entry name" value="Nuf2_N_sf"/>
</dbReference>
<dbReference type="InterPro" id="IPR052134">
    <property type="entry name" value="ILF2"/>
</dbReference>
<keyword evidence="11" id="KW-0804">Transcription</keyword>
<keyword evidence="12" id="KW-0539">Nucleus</keyword>
<evidence type="ECO:0000256" key="9">
    <source>
        <dbReference type="ARBA" id="ARBA00023125"/>
    </source>
</evidence>
<evidence type="ECO:0000256" key="2">
    <source>
        <dbReference type="ARBA" id="ARBA00004584"/>
    </source>
</evidence>
<evidence type="ECO:0000256" key="4">
    <source>
        <dbReference type="ARBA" id="ARBA00022454"/>
    </source>
</evidence>
<dbReference type="Pfam" id="PF20965">
    <property type="entry name" value="DZF_C"/>
    <property type="match status" value="1"/>
</dbReference>
<evidence type="ECO:0000256" key="15">
    <source>
        <dbReference type="SAM" id="Coils"/>
    </source>
</evidence>
<dbReference type="Gene3D" id="1.10.1410.40">
    <property type="match status" value="1"/>
</dbReference>
<dbReference type="GO" id="GO:0051301">
    <property type="term" value="P:cell division"/>
    <property type="evidence" value="ECO:0007669"/>
    <property type="project" value="UniProtKB-KW"/>
</dbReference>
<keyword evidence="9" id="KW-0238">DNA-binding</keyword>
<comment type="subcellular location">
    <subcellularLocation>
        <location evidence="2">Chromosome</location>
        <location evidence="2">Centromere</location>
    </subcellularLocation>
    <subcellularLocation>
        <location evidence="1">Nucleus</location>
    </subcellularLocation>
</comment>
<proteinExistence type="inferred from homology"/>
<keyword evidence="4" id="KW-0158">Chromosome</keyword>
<dbReference type="OrthoDB" id="5775647at2759"/>
<dbReference type="InterPro" id="IPR049402">
    <property type="entry name" value="DZF_dom_C"/>
</dbReference>
<keyword evidence="10" id="KW-0010">Activator</keyword>
<evidence type="ECO:0000256" key="10">
    <source>
        <dbReference type="ARBA" id="ARBA00023159"/>
    </source>
</evidence>
<dbReference type="PROSITE" id="PS50152">
    <property type="entry name" value="25A_SYNTH_3"/>
    <property type="match status" value="1"/>
</dbReference>
<evidence type="ECO:0000256" key="7">
    <source>
        <dbReference type="ARBA" id="ARBA00023015"/>
    </source>
</evidence>
<evidence type="ECO:0000256" key="14">
    <source>
        <dbReference type="ARBA" id="ARBA00023328"/>
    </source>
</evidence>
<dbReference type="SMART" id="SM00572">
    <property type="entry name" value="DZF"/>
    <property type="match status" value="1"/>
</dbReference>
<feature type="coiled-coil region" evidence="15">
    <location>
        <begin position="815"/>
        <end position="874"/>
    </location>
</feature>
<dbReference type="InterPro" id="IPR005549">
    <property type="entry name" value="Kinetochore_Nuf2_N"/>
</dbReference>
<organism evidence="17 18">
    <name type="scientific">Onchocerca flexuosa</name>
    <dbReference type="NCBI Taxonomy" id="387005"/>
    <lineage>
        <taxon>Eukaryota</taxon>
        <taxon>Metazoa</taxon>
        <taxon>Ecdysozoa</taxon>
        <taxon>Nematoda</taxon>
        <taxon>Chromadorea</taxon>
        <taxon>Rhabditida</taxon>
        <taxon>Spirurina</taxon>
        <taxon>Spiruromorpha</taxon>
        <taxon>Filarioidea</taxon>
        <taxon>Onchocercidae</taxon>
        <taxon>Onchocerca</taxon>
    </lineage>
</organism>
<keyword evidence="18" id="KW-1185">Reference proteome</keyword>
<keyword evidence="14" id="KW-0137">Centromere</keyword>
<evidence type="ECO:0000256" key="13">
    <source>
        <dbReference type="ARBA" id="ARBA00023306"/>
    </source>
</evidence>
<evidence type="ECO:0000256" key="6">
    <source>
        <dbReference type="ARBA" id="ARBA00022776"/>
    </source>
</evidence>
<gene>
    <name evidence="17" type="ORF">X798_00730</name>
</gene>
<keyword evidence="8 15" id="KW-0175">Coiled coil</keyword>
<dbReference type="PANTHER" id="PTHR46447:SF1">
    <property type="entry name" value="INTERLEUKIN ENHANCER-BINDING FACTOR 2"/>
    <property type="match status" value="1"/>
</dbReference>
<dbReference type="Pfam" id="PF07528">
    <property type="entry name" value="DZF_N"/>
    <property type="match status" value="1"/>
</dbReference>
<keyword evidence="7" id="KW-0805">Transcription regulation</keyword>
<evidence type="ECO:0000256" key="11">
    <source>
        <dbReference type="ARBA" id="ARBA00023163"/>
    </source>
</evidence>
<dbReference type="AlphaFoldDB" id="A0A238C437"/>
<evidence type="ECO:0000256" key="12">
    <source>
        <dbReference type="ARBA" id="ARBA00023242"/>
    </source>
</evidence>
<accession>A0A238C437</accession>
<feature type="coiled-coil region" evidence="15">
    <location>
        <begin position="695"/>
        <end position="736"/>
    </location>
</feature>
<evidence type="ECO:0000256" key="8">
    <source>
        <dbReference type="ARBA" id="ARBA00023054"/>
    </source>
</evidence>
<dbReference type="GO" id="GO:0045893">
    <property type="term" value="P:positive regulation of DNA-templated transcription"/>
    <property type="evidence" value="ECO:0007669"/>
    <property type="project" value="TreeGrafter"/>
</dbReference>